<evidence type="ECO:0000313" key="2">
    <source>
        <dbReference type="Proteomes" id="UP000003374"/>
    </source>
</evidence>
<dbReference type="AlphaFoldDB" id="A4BR01"/>
<accession>A4BR01</accession>
<organism evidence="1 2">
    <name type="scientific">Nitrococcus mobilis Nb-231</name>
    <dbReference type="NCBI Taxonomy" id="314278"/>
    <lineage>
        <taxon>Bacteria</taxon>
        <taxon>Pseudomonadati</taxon>
        <taxon>Pseudomonadota</taxon>
        <taxon>Gammaproteobacteria</taxon>
        <taxon>Chromatiales</taxon>
        <taxon>Ectothiorhodospiraceae</taxon>
        <taxon>Nitrococcus</taxon>
    </lineage>
</organism>
<dbReference type="EMBL" id="AAOF01000005">
    <property type="protein sequence ID" value="EAR22001.1"/>
    <property type="molecule type" value="Genomic_DNA"/>
</dbReference>
<dbReference type="STRING" id="314278.NB231_06421"/>
<dbReference type="HOGENOM" id="CLU_679399_0_0_6"/>
<reference evidence="1 2" key="1">
    <citation type="submission" date="2006-02" db="EMBL/GenBank/DDBJ databases">
        <authorList>
            <person name="Waterbury J."/>
            <person name="Ferriera S."/>
            <person name="Johnson J."/>
            <person name="Kravitz S."/>
            <person name="Halpern A."/>
            <person name="Remington K."/>
            <person name="Beeson K."/>
            <person name="Tran B."/>
            <person name="Rogers Y.-H."/>
            <person name="Friedman R."/>
            <person name="Venter J.C."/>
        </authorList>
    </citation>
    <scope>NUCLEOTIDE SEQUENCE [LARGE SCALE GENOMIC DNA]</scope>
    <source>
        <strain evidence="1 2">Nb-231</strain>
    </source>
</reference>
<protein>
    <submittedName>
        <fullName evidence="1">Uncharacterized protein</fullName>
    </submittedName>
</protein>
<comment type="caution">
    <text evidence="1">The sequence shown here is derived from an EMBL/GenBank/DDBJ whole genome shotgun (WGS) entry which is preliminary data.</text>
</comment>
<sequence>MLLGVDDFETLDAYHRGKQWLHNAWLHRAGAVWGLDVSLDEERGELRVEPGLALDGLGRELYLPTPVCLSLGRWFAEHQEDPDLEATTLDNGRIRFDAHVVMRFRGCLTRQVPALVEPCEGSATTTAYSRVAETAELLLLPGLARETELPPFHRLRLLFGLEEPREEEGTIVDADQEVLDARNAIAVLPAGEQAAAWLAALRRFAALDTIDLRPAVTPNGEETTLFPGGATVPLANITEITLESVNGSWRLVAEGPARIDTSIRPAHVATTTIQELLCGGSAADAGGPRVDPESVTVDGTQLRLQVSAPLAPASVTPGAFGVTVFDAGAGWSSVTIEDASFDETSNTITLELEAEPGVGLLRLVARGTGATPLLGSDGVPLAGSLADPPGSTHDGHDFIIMQERS</sequence>
<evidence type="ECO:0000313" key="1">
    <source>
        <dbReference type="EMBL" id="EAR22001.1"/>
    </source>
</evidence>
<dbReference type="Proteomes" id="UP000003374">
    <property type="component" value="Unassembled WGS sequence"/>
</dbReference>
<gene>
    <name evidence="1" type="ORF">NB231_06421</name>
</gene>
<dbReference type="eggNOG" id="ENOG503158K">
    <property type="taxonomic scope" value="Bacteria"/>
</dbReference>
<keyword evidence="2" id="KW-1185">Reference proteome</keyword>
<proteinExistence type="predicted"/>
<name>A4BR01_9GAMM</name>